<dbReference type="Pfam" id="PF00149">
    <property type="entry name" value="Metallophos"/>
    <property type="match status" value="1"/>
</dbReference>
<protein>
    <submittedName>
        <fullName evidence="8">UDP-2,3-diacylglucosamine hydrolase</fullName>
    </submittedName>
</protein>
<dbReference type="STRING" id="1238182.C882_2580"/>
<dbReference type="RefSeq" id="WP_009538989.1">
    <property type="nucleotide sequence ID" value="NZ_ANHY01000003.1"/>
</dbReference>
<evidence type="ECO:0000256" key="3">
    <source>
        <dbReference type="ARBA" id="ARBA00022723"/>
    </source>
</evidence>
<evidence type="ECO:0000313" key="8">
    <source>
        <dbReference type="EMBL" id="EKV32501.1"/>
    </source>
</evidence>
<keyword evidence="5" id="KW-0464">Manganese</keyword>
<dbReference type="InterPro" id="IPR029052">
    <property type="entry name" value="Metallo-depent_PP-like"/>
</dbReference>
<dbReference type="eggNOG" id="COG2908">
    <property type="taxonomic scope" value="Bacteria"/>
</dbReference>
<sequence>MNAVSHNHRFRSVFISDIHLGTRGCKAEFLLDFLKHVESDNLYLVGDIVDGWRLRKTWYWPQAHNDVLQKLLRKARKGSNVVFIPGNHDEFARNYIDHEFGAIKVMFEATHVGADGRTYLIMHGDQFDGVIAHAKWLAHLGDWAYTTALALNHWYNVIRTRAGKPYWSLSRYLKHKVKNAVAYIADFEQAMAEVARQRGADGIICGHIHHPEIRDIDGVLYCNDGDWVESCSALVEHFDGRMEILHWADLRGLSPMEAYGRARTAASRPVTLPEAADAPSPSAPQPGREERVPAHAESGLQCASSSSPTPGRLRSMVSFARFSR</sequence>
<keyword evidence="8" id="KW-0378">Hydrolase</keyword>
<name>K9HW95_9PROT</name>
<dbReference type="PANTHER" id="PTHR34990">
    <property type="entry name" value="UDP-2,3-DIACYLGLUCOSAMINE HYDROLASE-RELATED"/>
    <property type="match status" value="1"/>
</dbReference>
<evidence type="ECO:0000256" key="2">
    <source>
        <dbReference type="ARBA" id="ARBA00022519"/>
    </source>
</evidence>
<dbReference type="Gene3D" id="3.60.21.10">
    <property type="match status" value="1"/>
</dbReference>
<organism evidence="8 9">
    <name type="scientific">Caenispirillum salinarum AK4</name>
    <dbReference type="NCBI Taxonomy" id="1238182"/>
    <lineage>
        <taxon>Bacteria</taxon>
        <taxon>Pseudomonadati</taxon>
        <taxon>Pseudomonadota</taxon>
        <taxon>Alphaproteobacteria</taxon>
        <taxon>Rhodospirillales</taxon>
        <taxon>Novispirillaceae</taxon>
        <taxon>Caenispirillum</taxon>
    </lineage>
</organism>
<dbReference type="AlphaFoldDB" id="K9HW95"/>
<feature type="domain" description="Calcineurin-like phosphoesterase" evidence="7">
    <location>
        <begin position="11"/>
        <end position="211"/>
    </location>
</feature>
<dbReference type="GO" id="GO:0009245">
    <property type="term" value="P:lipid A biosynthetic process"/>
    <property type="evidence" value="ECO:0007669"/>
    <property type="project" value="TreeGrafter"/>
</dbReference>
<keyword evidence="1" id="KW-1003">Cell membrane</keyword>
<dbReference type="PATRIC" id="fig|1238182.3.peg.540"/>
<keyword evidence="3" id="KW-0479">Metal-binding</keyword>
<keyword evidence="4" id="KW-0472">Membrane</keyword>
<keyword evidence="9" id="KW-1185">Reference proteome</keyword>
<evidence type="ECO:0000256" key="4">
    <source>
        <dbReference type="ARBA" id="ARBA00023136"/>
    </source>
</evidence>
<reference evidence="8 9" key="1">
    <citation type="journal article" date="2013" name="Genome Announc.">
        <title>Draft Genome Sequence of an Alphaproteobacterium, Caenispirillum salinarum AK4(T), Isolated from a Solar Saltern.</title>
        <authorList>
            <person name="Khatri I."/>
            <person name="Singh A."/>
            <person name="Korpole S."/>
            <person name="Pinnaka A.K."/>
            <person name="Subramanian S."/>
        </authorList>
    </citation>
    <scope>NUCLEOTIDE SEQUENCE [LARGE SCALE GENOMIC DNA]</scope>
    <source>
        <strain evidence="8 9">AK4</strain>
    </source>
</reference>
<evidence type="ECO:0000259" key="7">
    <source>
        <dbReference type="Pfam" id="PF00149"/>
    </source>
</evidence>
<evidence type="ECO:0000256" key="1">
    <source>
        <dbReference type="ARBA" id="ARBA00022475"/>
    </source>
</evidence>
<comment type="caution">
    <text evidence="8">The sequence shown here is derived from an EMBL/GenBank/DDBJ whole genome shotgun (WGS) entry which is preliminary data.</text>
</comment>
<evidence type="ECO:0000256" key="6">
    <source>
        <dbReference type="SAM" id="MobiDB-lite"/>
    </source>
</evidence>
<accession>K9HW95</accession>
<dbReference type="InterPro" id="IPR043461">
    <property type="entry name" value="LpxH-like"/>
</dbReference>
<dbReference type="GO" id="GO:0008758">
    <property type="term" value="F:UDP-2,3-diacylglucosamine hydrolase activity"/>
    <property type="evidence" value="ECO:0007669"/>
    <property type="project" value="TreeGrafter"/>
</dbReference>
<evidence type="ECO:0000256" key="5">
    <source>
        <dbReference type="ARBA" id="ARBA00023211"/>
    </source>
</evidence>
<feature type="region of interest" description="Disordered" evidence="6">
    <location>
        <begin position="264"/>
        <end position="324"/>
    </location>
</feature>
<dbReference type="PANTHER" id="PTHR34990:SF2">
    <property type="entry name" value="BLL8164 PROTEIN"/>
    <property type="match status" value="1"/>
</dbReference>
<evidence type="ECO:0000313" key="9">
    <source>
        <dbReference type="Proteomes" id="UP000009881"/>
    </source>
</evidence>
<proteinExistence type="predicted"/>
<dbReference type="SUPFAM" id="SSF56300">
    <property type="entry name" value="Metallo-dependent phosphatases"/>
    <property type="match status" value="1"/>
</dbReference>
<keyword evidence="2" id="KW-0997">Cell inner membrane</keyword>
<dbReference type="CDD" id="cd07398">
    <property type="entry name" value="MPP_YbbF-LpxH"/>
    <property type="match status" value="1"/>
</dbReference>
<dbReference type="EMBL" id="ANHY01000003">
    <property type="protein sequence ID" value="EKV32501.1"/>
    <property type="molecule type" value="Genomic_DNA"/>
</dbReference>
<dbReference type="GO" id="GO:0046872">
    <property type="term" value="F:metal ion binding"/>
    <property type="evidence" value="ECO:0007669"/>
    <property type="project" value="UniProtKB-KW"/>
</dbReference>
<dbReference type="OrthoDB" id="9802481at2"/>
<gene>
    <name evidence="8" type="ORF">C882_2580</name>
</gene>
<dbReference type="GO" id="GO:0016020">
    <property type="term" value="C:membrane"/>
    <property type="evidence" value="ECO:0007669"/>
    <property type="project" value="GOC"/>
</dbReference>
<dbReference type="Proteomes" id="UP000009881">
    <property type="component" value="Unassembled WGS sequence"/>
</dbReference>
<dbReference type="InterPro" id="IPR004843">
    <property type="entry name" value="Calcineurin-like_PHP"/>
</dbReference>